<feature type="compositionally biased region" description="Polar residues" evidence="1">
    <location>
        <begin position="65"/>
        <end position="99"/>
    </location>
</feature>
<comment type="caution">
    <text evidence="2">The sequence shown here is derived from an EMBL/GenBank/DDBJ whole genome shotgun (WGS) entry which is preliminary data.</text>
</comment>
<feature type="region of interest" description="Disordered" evidence="1">
    <location>
        <begin position="1231"/>
        <end position="1261"/>
    </location>
</feature>
<dbReference type="RefSeq" id="XP_056047208.1">
    <property type="nucleotide sequence ID" value="XM_056191348.1"/>
</dbReference>
<protein>
    <submittedName>
        <fullName evidence="2">Uncharacterized protein</fullName>
    </submittedName>
</protein>
<feature type="compositionally biased region" description="Low complexity" evidence="1">
    <location>
        <begin position="1231"/>
        <end position="1241"/>
    </location>
</feature>
<dbReference type="AlphaFoldDB" id="A0AAD7QYV3"/>
<dbReference type="GeneID" id="80886514"/>
<feature type="compositionally biased region" description="Polar residues" evidence="1">
    <location>
        <begin position="809"/>
        <end position="818"/>
    </location>
</feature>
<feature type="compositionally biased region" description="Low complexity" evidence="1">
    <location>
        <begin position="1014"/>
        <end position="1023"/>
    </location>
</feature>
<feature type="region of interest" description="Disordered" evidence="1">
    <location>
        <begin position="235"/>
        <end position="686"/>
    </location>
</feature>
<feature type="compositionally biased region" description="Basic and acidic residues" evidence="1">
    <location>
        <begin position="266"/>
        <end position="290"/>
    </location>
</feature>
<feature type="compositionally biased region" description="Basic and acidic residues" evidence="1">
    <location>
        <begin position="535"/>
        <end position="545"/>
    </location>
</feature>
<feature type="compositionally biased region" description="Basic and acidic residues" evidence="1">
    <location>
        <begin position="403"/>
        <end position="416"/>
    </location>
</feature>
<feature type="compositionally biased region" description="Polar residues" evidence="1">
    <location>
        <begin position="870"/>
        <end position="880"/>
    </location>
</feature>
<accession>A0AAD7QYV3</accession>
<evidence type="ECO:0000313" key="3">
    <source>
        <dbReference type="Proteomes" id="UP001217417"/>
    </source>
</evidence>
<feature type="compositionally biased region" description="Basic and acidic residues" evidence="1">
    <location>
        <begin position="54"/>
        <end position="64"/>
    </location>
</feature>
<feature type="compositionally biased region" description="Low complexity" evidence="1">
    <location>
        <begin position="610"/>
        <end position="630"/>
    </location>
</feature>
<gene>
    <name evidence="2" type="ORF">POJ06DRAFT_6578</name>
</gene>
<feature type="compositionally biased region" description="Polar residues" evidence="1">
    <location>
        <begin position="1088"/>
        <end position="1106"/>
    </location>
</feature>
<feature type="region of interest" description="Disordered" evidence="1">
    <location>
        <begin position="785"/>
        <end position="904"/>
    </location>
</feature>
<dbReference type="Proteomes" id="UP001217417">
    <property type="component" value="Unassembled WGS sequence"/>
</dbReference>
<feature type="compositionally biased region" description="Basic and acidic residues" evidence="1">
    <location>
        <begin position="655"/>
        <end position="676"/>
    </location>
</feature>
<evidence type="ECO:0000313" key="2">
    <source>
        <dbReference type="EMBL" id="KAJ8103758.1"/>
    </source>
</evidence>
<sequence length="1261" mass="134132">MEGNDSSEPQNAEPPGYPSPPATADAVIADPGRAATDEFKQLVDNINNGSADVGDQHLRTDHPLSRTTSTPGSETNSNASGQTSAESKATIVTSGTTKVAPTAKKSFKPQSLNGIFRQLQATSAVAAKPSSEKLTTSSIPHQSSQTNLNTARLRMTPKLSTSAGAFTLAPLRRDLSISPRPGSAGLQSGSGSGSRTATQHVWNRGQVQSAGPKPHKEFSEEELKKLGIHLTESIAAESKETKWADDDDDDDWGDTIEFGDGTKIVLSHDHDHHQESPSFSKHEAPPEAEKIAQSQHESQPDHAGPPQVSGESSHQSAIHHPAHSPWAPIPHAQPSSLLSEIADSEKSESHNDIHNREAPHFGANFFRQEESVPQQYHHYPLDHDLPPYGSQDARNQPQPIVLPRDRFSDMDFDRSYGSRPSQGGELYNDRSGQMESVRRRSFNSRRPQPPPPPPQKVVGIMSRTGSQESPLDDRDSRARRGSSSVSSSSGRRRMSVSRPSEDEVSIESGRTPSDGQGSQPRSAGQSPSMAFSQMHHNESEHEPGRRPPHITAEQEMIMKHSIENARKRKEEEQRREHERLEAARKRAEEIVRKKQEQEQRQREQQKEQEQQVQLATKQKQEQSQQQPARQPENEQEALPKPVIDHNESAVASSPEVEHAVSARSAHDAAKGRRKESSASSDGAEGMDASVTAAIEFLISEPSAGQSPPVSRATIAKPTAPQGAPPSTGWDNARNVMGRGGPWSRNGLNEGSRPPYVRSLVNGNDNVWGPVGSRSRYPAIDGVGNGAVDSRSFLSGPGNGPNAPADWSAKPNTPAQMSENWRRPFAPPKGPAANASASSAPPPPVGPAGSAIHAPVGTPVASPIKGGALSVGQSSPTSSLSYDGKPNDDGTGLSGTGVPSASSASSSRLLSRFFPSGMPQRVDSIGAPLGSSATIGTMLTGLSDDRYMVNQDDRVMDDYLLLSQSVHSLSDDSSSLRPKVHLPPISPTVKLPPAAGEPDGRPNGASYGAPYSPELAGSQSAAASQLHSASLGRGLVENMRDQNGSTGAGGSLGYIGGRIPSIGAIEAVQSRIAMTLGAAHADGGKLVGSKQQSPTSLSPVMSQSQLVPSPIRKPPTTAKLAVTSVEPVDLRAGEEEDDGDGDKYKIKLAEYPQSYGLYRPKRSMLECFHLTRKIPGNFVGAIASAVSSASPASNPFNPQRRGGGSSAYKIMLPGLHDHILIPVNSSGAAIGGHYSSSSSSIRRGGGPESREWSRRGGAVSSR</sequence>
<feature type="region of interest" description="Disordered" evidence="1">
    <location>
        <begin position="969"/>
        <end position="1023"/>
    </location>
</feature>
<name>A0AAD7QYV3_9ASCO</name>
<reference evidence="2" key="1">
    <citation type="submission" date="2023-03" db="EMBL/GenBank/DDBJ databases">
        <title>Near-Complete genome sequence of Lipomyces tetrasporous NRRL Y-64009, an oleaginous yeast capable of growing on lignocellulosic hydrolysates.</title>
        <authorList>
            <consortium name="Lawrence Berkeley National Laboratory"/>
            <person name="Jagtap S.S."/>
            <person name="Liu J.-J."/>
            <person name="Walukiewicz H.E."/>
            <person name="Pangilinan J."/>
            <person name="Lipzen A."/>
            <person name="Ahrendt S."/>
            <person name="Koriabine M."/>
            <person name="Cobaugh K."/>
            <person name="Salamov A."/>
            <person name="Yoshinaga Y."/>
            <person name="Ng V."/>
            <person name="Daum C."/>
            <person name="Grigoriev I.V."/>
            <person name="Slininger P.J."/>
            <person name="Dien B.S."/>
            <person name="Jin Y.-S."/>
            <person name="Rao C.V."/>
        </authorList>
    </citation>
    <scope>NUCLEOTIDE SEQUENCE</scope>
    <source>
        <strain evidence="2">NRRL Y-64009</strain>
    </source>
</reference>
<dbReference type="EMBL" id="JARPMG010000001">
    <property type="protein sequence ID" value="KAJ8103758.1"/>
    <property type="molecule type" value="Genomic_DNA"/>
</dbReference>
<feature type="compositionally biased region" description="Polar residues" evidence="1">
    <location>
        <begin position="132"/>
        <end position="150"/>
    </location>
</feature>
<proteinExistence type="predicted"/>
<feature type="region of interest" description="Disordered" evidence="1">
    <location>
        <begin position="699"/>
        <end position="756"/>
    </location>
</feature>
<evidence type="ECO:0000256" key="1">
    <source>
        <dbReference type="SAM" id="MobiDB-lite"/>
    </source>
</evidence>
<keyword evidence="3" id="KW-1185">Reference proteome</keyword>
<feature type="region of interest" description="Disordered" evidence="1">
    <location>
        <begin position="1084"/>
        <end position="1114"/>
    </location>
</feature>
<feature type="compositionally biased region" description="Acidic residues" evidence="1">
    <location>
        <begin position="245"/>
        <end position="254"/>
    </location>
</feature>
<organism evidence="2 3">
    <name type="scientific">Lipomyces tetrasporus</name>
    <dbReference type="NCBI Taxonomy" id="54092"/>
    <lineage>
        <taxon>Eukaryota</taxon>
        <taxon>Fungi</taxon>
        <taxon>Dikarya</taxon>
        <taxon>Ascomycota</taxon>
        <taxon>Saccharomycotina</taxon>
        <taxon>Lipomycetes</taxon>
        <taxon>Lipomycetales</taxon>
        <taxon>Lipomycetaceae</taxon>
        <taxon>Lipomyces</taxon>
    </lineage>
</organism>
<feature type="region of interest" description="Disordered" evidence="1">
    <location>
        <begin position="176"/>
        <end position="198"/>
    </location>
</feature>
<feature type="compositionally biased region" description="Polar residues" evidence="1">
    <location>
        <begin position="108"/>
        <end position="123"/>
    </location>
</feature>
<feature type="compositionally biased region" description="Polar residues" evidence="1">
    <location>
        <begin position="1"/>
        <end position="10"/>
    </location>
</feature>
<feature type="compositionally biased region" description="Basic and acidic residues" evidence="1">
    <location>
        <begin position="556"/>
        <end position="609"/>
    </location>
</feature>
<feature type="compositionally biased region" description="Basic and acidic residues" evidence="1">
    <location>
        <begin position="343"/>
        <end position="359"/>
    </location>
</feature>
<feature type="region of interest" description="Disordered" evidence="1">
    <location>
        <begin position="1"/>
        <end position="151"/>
    </location>
</feature>
<feature type="compositionally biased region" description="Polar residues" evidence="1">
    <location>
        <begin position="508"/>
        <end position="531"/>
    </location>
</feature>